<evidence type="ECO:0000256" key="1">
    <source>
        <dbReference type="SAM" id="SignalP"/>
    </source>
</evidence>
<feature type="chain" id="PRO_5034954444" evidence="1">
    <location>
        <begin position="21"/>
        <end position="136"/>
    </location>
</feature>
<sequence length="136" mass="15208">MHFKPAFLSAFALAVSSVNAAAVTARQETPALPYAIGCTYTVSTQREFWEIQLFNEFGWLAMIPILRLAGRTDGNGTTEIIEVDEEAKRGIFKGANIWADGITEDEARAFFLNQKGKTETTFSDTEWLYEDVICDK</sequence>
<gene>
    <name evidence="2" type="ORF">D9611_007055</name>
</gene>
<proteinExistence type="predicted"/>
<reference evidence="2 3" key="1">
    <citation type="journal article" date="2020" name="ISME J.">
        <title>Uncovering the hidden diversity of litter-decomposition mechanisms in mushroom-forming fungi.</title>
        <authorList>
            <person name="Floudas D."/>
            <person name="Bentzer J."/>
            <person name="Ahren D."/>
            <person name="Johansson T."/>
            <person name="Persson P."/>
            <person name="Tunlid A."/>
        </authorList>
    </citation>
    <scope>NUCLEOTIDE SEQUENCE [LARGE SCALE GENOMIC DNA]</scope>
    <source>
        <strain evidence="2 3">CBS 175.51</strain>
    </source>
</reference>
<keyword evidence="1" id="KW-0732">Signal</keyword>
<name>A0A8H5B0V1_9AGAR</name>
<accession>A0A8H5B0V1</accession>
<protein>
    <submittedName>
        <fullName evidence="2">Uncharacterized protein</fullName>
    </submittedName>
</protein>
<organism evidence="2 3">
    <name type="scientific">Ephemerocybe angulata</name>
    <dbReference type="NCBI Taxonomy" id="980116"/>
    <lineage>
        <taxon>Eukaryota</taxon>
        <taxon>Fungi</taxon>
        <taxon>Dikarya</taxon>
        <taxon>Basidiomycota</taxon>
        <taxon>Agaricomycotina</taxon>
        <taxon>Agaricomycetes</taxon>
        <taxon>Agaricomycetidae</taxon>
        <taxon>Agaricales</taxon>
        <taxon>Agaricineae</taxon>
        <taxon>Psathyrellaceae</taxon>
        <taxon>Ephemerocybe</taxon>
    </lineage>
</organism>
<comment type="caution">
    <text evidence="2">The sequence shown here is derived from an EMBL/GenBank/DDBJ whole genome shotgun (WGS) entry which is preliminary data.</text>
</comment>
<dbReference type="EMBL" id="JAACJK010000221">
    <property type="protein sequence ID" value="KAF5314586.1"/>
    <property type="molecule type" value="Genomic_DNA"/>
</dbReference>
<evidence type="ECO:0000313" key="2">
    <source>
        <dbReference type="EMBL" id="KAF5314586.1"/>
    </source>
</evidence>
<evidence type="ECO:0000313" key="3">
    <source>
        <dbReference type="Proteomes" id="UP000541558"/>
    </source>
</evidence>
<dbReference type="Proteomes" id="UP000541558">
    <property type="component" value="Unassembled WGS sequence"/>
</dbReference>
<keyword evidence="3" id="KW-1185">Reference proteome</keyword>
<feature type="signal peptide" evidence="1">
    <location>
        <begin position="1"/>
        <end position="20"/>
    </location>
</feature>
<dbReference type="AlphaFoldDB" id="A0A8H5B0V1"/>